<dbReference type="AlphaFoldDB" id="A0A8S2F440"/>
<reference evidence="2" key="1">
    <citation type="submission" date="2021-02" db="EMBL/GenBank/DDBJ databases">
        <authorList>
            <person name="Nowell W R."/>
        </authorList>
    </citation>
    <scope>NUCLEOTIDE SEQUENCE</scope>
</reference>
<evidence type="ECO:0000256" key="1">
    <source>
        <dbReference type="SAM" id="MobiDB-lite"/>
    </source>
</evidence>
<name>A0A8S2F440_9BILA</name>
<feature type="region of interest" description="Disordered" evidence="1">
    <location>
        <begin position="1"/>
        <end position="70"/>
    </location>
</feature>
<evidence type="ECO:0000313" key="3">
    <source>
        <dbReference type="EMBL" id="CAF4197469.1"/>
    </source>
</evidence>
<gene>
    <name evidence="2" type="ORF">OVA965_LOCUS32516</name>
    <name evidence="3" type="ORF">TMI583_LOCUS33375</name>
</gene>
<accession>A0A8S2F440</accession>
<dbReference type="EMBL" id="CAJNOK010025417">
    <property type="protein sequence ID" value="CAF1389782.1"/>
    <property type="molecule type" value="Genomic_DNA"/>
</dbReference>
<dbReference type="Proteomes" id="UP000677228">
    <property type="component" value="Unassembled WGS sequence"/>
</dbReference>
<organism evidence="2 4">
    <name type="scientific">Didymodactylos carnosus</name>
    <dbReference type="NCBI Taxonomy" id="1234261"/>
    <lineage>
        <taxon>Eukaryota</taxon>
        <taxon>Metazoa</taxon>
        <taxon>Spiralia</taxon>
        <taxon>Gnathifera</taxon>
        <taxon>Rotifera</taxon>
        <taxon>Eurotatoria</taxon>
        <taxon>Bdelloidea</taxon>
        <taxon>Philodinida</taxon>
        <taxon>Philodinidae</taxon>
        <taxon>Didymodactylos</taxon>
    </lineage>
</organism>
<feature type="compositionally biased region" description="Basic and acidic residues" evidence="1">
    <location>
        <begin position="23"/>
        <end position="70"/>
    </location>
</feature>
<feature type="non-terminal residue" evidence="2">
    <location>
        <position position="1"/>
    </location>
</feature>
<evidence type="ECO:0000313" key="4">
    <source>
        <dbReference type="Proteomes" id="UP000677228"/>
    </source>
</evidence>
<sequence length="86" mass="10629">QHSFIEDGCCRPPPGLIGIILNRRREPDRDNERESKHQRDHDNERERKCQRDQDKERKRETKELKKELAQYRRQYHDLLSRFDDLT</sequence>
<dbReference type="EMBL" id="CAJOBA010047124">
    <property type="protein sequence ID" value="CAF4197469.1"/>
    <property type="molecule type" value="Genomic_DNA"/>
</dbReference>
<comment type="caution">
    <text evidence="2">The sequence shown here is derived from an EMBL/GenBank/DDBJ whole genome shotgun (WGS) entry which is preliminary data.</text>
</comment>
<evidence type="ECO:0000313" key="2">
    <source>
        <dbReference type="EMBL" id="CAF1389782.1"/>
    </source>
</evidence>
<dbReference type="Proteomes" id="UP000682733">
    <property type="component" value="Unassembled WGS sequence"/>
</dbReference>
<protein>
    <submittedName>
        <fullName evidence="2">Uncharacterized protein</fullName>
    </submittedName>
</protein>
<proteinExistence type="predicted"/>